<dbReference type="SUPFAM" id="SSF53300">
    <property type="entry name" value="vWA-like"/>
    <property type="match status" value="1"/>
</dbReference>
<sequence>MQFKHPEILYFLFLLVIPILVHLFQLRKFKIEYFTNVKLLKELSIQTRKSSKIKKYLLLATRLLLLTALIIAFAQPFFAAKDSKSKNNELYVILDNSFSMQAKGQKGELLKRAVQDLLEKTPENVQLSIVTNSEEFWNTSIKNIQKELQNLSYSAIPFSLENALTKVKSHNSNNQKDIVIITDAIGLKTQSLANVSENTKTYFVIPEAEKLENIAIDSVFVAQSLENFYEIGVNVSSNFEEEKSIPVSMFNNESLIAKAILKLNKRKQTLSFTIPKAEFNGYITLNDNSLAFDNTFYFSISKPSKVNVLSIGENEKSTFLSKIYTQPDFNYQNVTINALDYSKIPNQDAIILNELDNIPLAMHTNLKKFIEKGGNLVFIPSVKNDLQNINSFLANFGNLQFVNLQNQDKKITKINFANPLFANVFEKKISNFQYPSVKQSFGVKSSASQAITYEDQTGFLNSIFKNSGAVFIFSAPINKENSNFQNSPLIVPTFYKMGSINDKNGVKFETIGNSQSVLVPAVLSKDEVVSIKNNSEEFIPMQQIMDDKVKISCGDNPKKAGNYEIVQYKKSVGTLSFNYDRKESALTSPSSESIDQINQIDSLESFFDTIEIERTDNQIWKWFLIFTLIFLFLEILIQKFIK</sequence>
<dbReference type="PANTHER" id="PTHR37464:SF1">
    <property type="entry name" value="BLL2463 PROTEIN"/>
    <property type="match status" value="1"/>
</dbReference>
<dbReference type="NCBIfam" id="TIGR02226">
    <property type="entry name" value="two_anch"/>
    <property type="match status" value="1"/>
</dbReference>
<keyword evidence="1" id="KW-0812">Transmembrane</keyword>
<comment type="caution">
    <text evidence="4">The sequence shown here is derived from an EMBL/GenBank/DDBJ whole genome shotgun (WGS) entry which is preliminary data.</text>
</comment>
<keyword evidence="1" id="KW-0472">Membrane</keyword>
<dbReference type="EMBL" id="SBKO01000002">
    <property type="protein sequence ID" value="RXR19109.1"/>
    <property type="molecule type" value="Genomic_DNA"/>
</dbReference>
<dbReference type="InterPro" id="IPR011933">
    <property type="entry name" value="Double_TM_dom"/>
</dbReference>
<dbReference type="Proteomes" id="UP000290283">
    <property type="component" value="Unassembled WGS sequence"/>
</dbReference>
<dbReference type="InterPro" id="IPR029062">
    <property type="entry name" value="Class_I_gatase-like"/>
</dbReference>
<evidence type="ECO:0000313" key="5">
    <source>
        <dbReference type="Proteomes" id="UP000290283"/>
    </source>
</evidence>
<evidence type="ECO:0000259" key="3">
    <source>
        <dbReference type="Pfam" id="PF13519"/>
    </source>
</evidence>
<proteinExistence type="predicted"/>
<feature type="transmembrane region" description="Helical" evidence="1">
    <location>
        <begin position="56"/>
        <end position="78"/>
    </location>
</feature>
<name>A0A4Q1K2Y9_9FLAO</name>
<keyword evidence="1" id="KW-1133">Transmembrane helix</keyword>
<dbReference type="Gene3D" id="3.40.50.410">
    <property type="entry name" value="von Willebrand factor, type A domain"/>
    <property type="match status" value="1"/>
</dbReference>
<dbReference type="Pfam" id="PF07584">
    <property type="entry name" value="BatA"/>
    <property type="match status" value="1"/>
</dbReference>
<gene>
    <name evidence="4" type="ORF">EQG63_06600</name>
</gene>
<feature type="transmembrane region" description="Helical" evidence="1">
    <location>
        <begin position="6"/>
        <end position="24"/>
    </location>
</feature>
<dbReference type="RefSeq" id="WP_129435567.1">
    <property type="nucleotide sequence ID" value="NZ_SBKO01000002.1"/>
</dbReference>
<evidence type="ECO:0000313" key="4">
    <source>
        <dbReference type="EMBL" id="RXR19109.1"/>
    </source>
</evidence>
<dbReference type="AlphaFoldDB" id="A0A4Q1K2Y9"/>
<feature type="domain" description="Aerotolerance regulator N-terminal" evidence="2">
    <location>
        <begin position="1"/>
        <end position="76"/>
    </location>
</feature>
<protein>
    <submittedName>
        <fullName evidence="4">VWA domain-containing protein</fullName>
    </submittedName>
</protein>
<dbReference type="Pfam" id="PF13519">
    <property type="entry name" value="VWA_2"/>
    <property type="match status" value="1"/>
</dbReference>
<accession>A0A4Q1K2Y9</accession>
<feature type="domain" description="VWFA" evidence="3">
    <location>
        <begin position="91"/>
        <end position="184"/>
    </location>
</feature>
<dbReference type="SUPFAM" id="SSF52317">
    <property type="entry name" value="Class I glutamine amidotransferase-like"/>
    <property type="match status" value="1"/>
</dbReference>
<dbReference type="InterPro" id="IPR002035">
    <property type="entry name" value="VWF_A"/>
</dbReference>
<dbReference type="OrthoDB" id="9810200at2"/>
<dbReference type="InterPro" id="IPR036465">
    <property type="entry name" value="vWFA_dom_sf"/>
</dbReference>
<dbReference type="InterPro" id="IPR024163">
    <property type="entry name" value="Aerotolerance_reg_N"/>
</dbReference>
<feature type="transmembrane region" description="Helical" evidence="1">
    <location>
        <begin position="619"/>
        <end position="637"/>
    </location>
</feature>
<dbReference type="PANTHER" id="PTHR37464">
    <property type="entry name" value="BLL2463 PROTEIN"/>
    <property type="match status" value="1"/>
</dbReference>
<reference evidence="5" key="1">
    <citation type="submission" date="2019-01" db="EMBL/GenBank/DDBJ databases">
        <title>Cytophagaceae bacterium strain CAR-16.</title>
        <authorList>
            <person name="Chen W.-M."/>
        </authorList>
    </citation>
    <scope>NUCLEOTIDE SEQUENCE [LARGE SCALE GENOMIC DNA]</scope>
    <source>
        <strain evidence="5">LLJ-11</strain>
    </source>
</reference>
<evidence type="ECO:0000256" key="1">
    <source>
        <dbReference type="SAM" id="Phobius"/>
    </source>
</evidence>
<keyword evidence="5" id="KW-1185">Reference proteome</keyword>
<evidence type="ECO:0000259" key="2">
    <source>
        <dbReference type="Pfam" id="PF07584"/>
    </source>
</evidence>
<organism evidence="4 5">
    <name type="scientific">Flavobacterium amnicola</name>
    <dbReference type="NCBI Taxonomy" id="2506422"/>
    <lineage>
        <taxon>Bacteria</taxon>
        <taxon>Pseudomonadati</taxon>
        <taxon>Bacteroidota</taxon>
        <taxon>Flavobacteriia</taxon>
        <taxon>Flavobacteriales</taxon>
        <taxon>Flavobacteriaceae</taxon>
        <taxon>Flavobacterium</taxon>
    </lineage>
</organism>